<feature type="transmembrane region" description="Helical" evidence="1">
    <location>
        <begin position="20"/>
        <end position="42"/>
    </location>
</feature>
<organism evidence="2">
    <name type="scientific">Picea sitchensis</name>
    <name type="common">Sitka spruce</name>
    <name type="synonym">Pinus sitchensis</name>
    <dbReference type="NCBI Taxonomy" id="3332"/>
    <lineage>
        <taxon>Eukaryota</taxon>
        <taxon>Viridiplantae</taxon>
        <taxon>Streptophyta</taxon>
        <taxon>Embryophyta</taxon>
        <taxon>Tracheophyta</taxon>
        <taxon>Spermatophyta</taxon>
        <taxon>Pinopsida</taxon>
        <taxon>Pinidae</taxon>
        <taxon>Conifers I</taxon>
        <taxon>Pinales</taxon>
        <taxon>Pinaceae</taxon>
        <taxon>Picea</taxon>
    </lineage>
</organism>
<reference evidence="2" key="1">
    <citation type="submission" date="2010-04" db="EMBL/GenBank/DDBJ databases">
        <authorList>
            <person name="Reid K.E."/>
            <person name="Liao N."/>
            <person name="Chan S."/>
            <person name="Docking R."/>
            <person name="Taylor G."/>
            <person name="Moore R."/>
            <person name="Mayo M."/>
            <person name="Munro S."/>
            <person name="King J."/>
            <person name="Yanchuk A."/>
            <person name="Holt R."/>
            <person name="Jones S."/>
            <person name="Marra M."/>
            <person name="Ritland C.E."/>
            <person name="Ritland K."/>
            <person name="Bohlmann J."/>
        </authorList>
    </citation>
    <scope>NUCLEOTIDE SEQUENCE</scope>
    <source>
        <tissue evidence="2">Buds collected with no treatment. Collection October 2007</tissue>
    </source>
</reference>
<sequence>MDDTNANLTVNQVEGRWHVPFLFGGVTTLLVLVAFVLLILACSY</sequence>
<dbReference type="AlphaFoldDB" id="D5A8K9"/>
<name>D5A8K9_PICSI</name>
<evidence type="ECO:0000256" key="1">
    <source>
        <dbReference type="SAM" id="Phobius"/>
    </source>
</evidence>
<evidence type="ECO:0000313" key="2">
    <source>
        <dbReference type="EMBL" id="ADE75878.1"/>
    </source>
</evidence>
<accession>D5A8K9</accession>
<keyword evidence="1" id="KW-0812">Transmembrane</keyword>
<protein>
    <submittedName>
        <fullName evidence="2">Uncharacterized protein</fullName>
    </submittedName>
</protein>
<keyword evidence="1" id="KW-0472">Membrane</keyword>
<keyword evidence="1" id="KW-1133">Transmembrane helix</keyword>
<proteinExistence type="evidence at transcript level"/>
<dbReference type="EMBL" id="BT122504">
    <property type="protein sequence ID" value="ADE75878.1"/>
    <property type="molecule type" value="mRNA"/>
</dbReference>